<keyword evidence="2" id="KW-0808">Transferase</keyword>
<dbReference type="GO" id="GO:0016747">
    <property type="term" value="F:acyltransferase activity, transferring groups other than amino-acyl groups"/>
    <property type="evidence" value="ECO:0007669"/>
    <property type="project" value="InterPro"/>
</dbReference>
<comment type="caution">
    <text evidence="2">The sequence shown here is derived from an EMBL/GenBank/DDBJ whole genome shotgun (WGS) entry which is preliminary data.</text>
</comment>
<dbReference type="PROSITE" id="PS51186">
    <property type="entry name" value="GNAT"/>
    <property type="match status" value="1"/>
</dbReference>
<evidence type="ECO:0000313" key="3">
    <source>
        <dbReference type="Proteomes" id="UP000293952"/>
    </source>
</evidence>
<dbReference type="EMBL" id="SETE01000003">
    <property type="protein sequence ID" value="RYM34220.1"/>
    <property type="molecule type" value="Genomic_DNA"/>
</dbReference>
<sequence length="156" mass="18071">MQEIKLRPATMDDLSALEEFEQGVIQYERPFAPQLKPDPIHYYAIEDLIKNENSCFVVAEVDNKLVASGYASIEESEPTKKERFHAYLGFMYVVPEFRGKGVNGKIVEYLIDWSKKHNLIEIVLELYAENQSALQAYKKIGFHPDLIKMRLNTEEL</sequence>
<dbReference type="Proteomes" id="UP000293952">
    <property type="component" value="Unassembled WGS sequence"/>
</dbReference>
<dbReference type="RefSeq" id="WP_130093660.1">
    <property type="nucleotide sequence ID" value="NZ_SETE01000003.1"/>
</dbReference>
<proteinExistence type="predicted"/>
<evidence type="ECO:0000313" key="2">
    <source>
        <dbReference type="EMBL" id="RYM34220.1"/>
    </source>
</evidence>
<protein>
    <submittedName>
        <fullName evidence="2">GNAT family N-acetyltransferase</fullName>
    </submittedName>
</protein>
<dbReference type="CDD" id="cd04301">
    <property type="entry name" value="NAT_SF"/>
    <property type="match status" value="1"/>
</dbReference>
<dbReference type="InterPro" id="IPR000182">
    <property type="entry name" value="GNAT_dom"/>
</dbReference>
<dbReference type="OrthoDB" id="1450704at2"/>
<dbReference type="InterPro" id="IPR016181">
    <property type="entry name" value="Acyl_CoA_acyltransferase"/>
</dbReference>
<reference evidence="2 3" key="1">
    <citation type="submission" date="2019-02" db="EMBL/GenBank/DDBJ databases">
        <title>Genome sequence of the sea-ice species Brumimicrobium glaciale.</title>
        <authorList>
            <person name="Bowman J.P."/>
        </authorList>
    </citation>
    <scope>NUCLEOTIDE SEQUENCE [LARGE SCALE GENOMIC DNA]</scope>
    <source>
        <strain evidence="2 3">IC156</strain>
    </source>
</reference>
<dbReference type="Gene3D" id="3.40.630.30">
    <property type="match status" value="1"/>
</dbReference>
<dbReference type="Pfam" id="PF00583">
    <property type="entry name" value="Acetyltransf_1"/>
    <property type="match status" value="1"/>
</dbReference>
<feature type="domain" description="N-acetyltransferase" evidence="1">
    <location>
        <begin position="4"/>
        <end position="156"/>
    </location>
</feature>
<dbReference type="SUPFAM" id="SSF55729">
    <property type="entry name" value="Acyl-CoA N-acyltransferases (Nat)"/>
    <property type="match status" value="1"/>
</dbReference>
<evidence type="ECO:0000259" key="1">
    <source>
        <dbReference type="PROSITE" id="PS51186"/>
    </source>
</evidence>
<organism evidence="2 3">
    <name type="scientific">Brumimicrobium glaciale</name>
    <dbReference type="NCBI Taxonomy" id="200475"/>
    <lineage>
        <taxon>Bacteria</taxon>
        <taxon>Pseudomonadati</taxon>
        <taxon>Bacteroidota</taxon>
        <taxon>Flavobacteriia</taxon>
        <taxon>Flavobacteriales</taxon>
        <taxon>Crocinitomicaceae</taxon>
        <taxon>Brumimicrobium</taxon>
    </lineage>
</organism>
<dbReference type="PANTHER" id="PTHR43072">
    <property type="entry name" value="N-ACETYLTRANSFERASE"/>
    <property type="match status" value="1"/>
</dbReference>
<gene>
    <name evidence="2" type="ORF">ERX46_09705</name>
</gene>
<keyword evidence="3" id="KW-1185">Reference proteome</keyword>
<dbReference type="AlphaFoldDB" id="A0A4Q4KMJ2"/>
<accession>A0A4Q4KMJ2</accession>
<name>A0A4Q4KMJ2_9FLAO</name>